<sequence length="138" mass="15115">MRVGRQARRGETYFHRALRVCLESPAFKITQREHILHFQTFACSVRRIYFFPTIPLSEAKGTSSANHSSRSARTSCETTCCTDDNLDFPTIQPLASGPALALFPSSETLSQAAAELAHPFSLAPLLKWSLGSGSSSLP</sequence>
<name>A0A9Q1F5K3_SYNKA</name>
<accession>A0A9Q1F5K3</accession>
<dbReference type="EMBL" id="JAINUF010000008">
    <property type="protein sequence ID" value="KAJ8351622.1"/>
    <property type="molecule type" value="Genomic_DNA"/>
</dbReference>
<reference evidence="1" key="1">
    <citation type="journal article" date="2023" name="Science">
        <title>Genome structures resolve the early diversification of teleost fishes.</title>
        <authorList>
            <person name="Parey E."/>
            <person name="Louis A."/>
            <person name="Montfort J."/>
            <person name="Bouchez O."/>
            <person name="Roques C."/>
            <person name="Iampietro C."/>
            <person name="Lluch J."/>
            <person name="Castinel A."/>
            <person name="Donnadieu C."/>
            <person name="Desvignes T."/>
            <person name="Floi Bucao C."/>
            <person name="Jouanno E."/>
            <person name="Wen M."/>
            <person name="Mejri S."/>
            <person name="Dirks R."/>
            <person name="Jansen H."/>
            <person name="Henkel C."/>
            <person name="Chen W.J."/>
            <person name="Zahm M."/>
            <person name="Cabau C."/>
            <person name="Klopp C."/>
            <person name="Thompson A.W."/>
            <person name="Robinson-Rechavi M."/>
            <person name="Braasch I."/>
            <person name="Lecointre G."/>
            <person name="Bobe J."/>
            <person name="Postlethwait J.H."/>
            <person name="Berthelot C."/>
            <person name="Roest Crollius H."/>
            <person name="Guiguen Y."/>
        </authorList>
    </citation>
    <scope>NUCLEOTIDE SEQUENCE</scope>
    <source>
        <strain evidence="1">WJC10195</strain>
    </source>
</reference>
<proteinExistence type="predicted"/>
<gene>
    <name evidence="1" type="ORF">SKAU_G00230980</name>
</gene>
<evidence type="ECO:0000313" key="2">
    <source>
        <dbReference type="Proteomes" id="UP001152622"/>
    </source>
</evidence>
<keyword evidence="2" id="KW-1185">Reference proteome</keyword>
<organism evidence="1 2">
    <name type="scientific">Synaphobranchus kaupii</name>
    <name type="common">Kaup's arrowtooth eel</name>
    <dbReference type="NCBI Taxonomy" id="118154"/>
    <lineage>
        <taxon>Eukaryota</taxon>
        <taxon>Metazoa</taxon>
        <taxon>Chordata</taxon>
        <taxon>Craniata</taxon>
        <taxon>Vertebrata</taxon>
        <taxon>Euteleostomi</taxon>
        <taxon>Actinopterygii</taxon>
        <taxon>Neopterygii</taxon>
        <taxon>Teleostei</taxon>
        <taxon>Anguilliformes</taxon>
        <taxon>Synaphobranchidae</taxon>
        <taxon>Synaphobranchus</taxon>
    </lineage>
</organism>
<dbReference type="Proteomes" id="UP001152622">
    <property type="component" value="Chromosome 8"/>
</dbReference>
<dbReference type="AlphaFoldDB" id="A0A9Q1F5K3"/>
<comment type="caution">
    <text evidence="1">The sequence shown here is derived from an EMBL/GenBank/DDBJ whole genome shotgun (WGS) entry which is preliminary data.</text>
</comment>
<protein>
    <submittedName>
        <fullName evidence="1">Uncharacterized protein</fullName>
    </submittedName>
</protein>
<evidence type="ECO:0000313" key="1">
    <source>
        <dbReference type="EMBL" id="KAJ8351622.1"/>
    </source>
</evidence>